<evidence type="ECO:0000259" key="8">
    <source>
        <dbReference type="Pfam" id="PF04547"/>
    </source>
</evidence>
<feature type="domain" description="Anoctamin transmembrane" evidence="8">
    <location>
        <begin position="16"/>
        <end position="166"/>
    </location>
</feature>
<proteinExistence type="inferred from homology"/>
<name>A0A7R9A663_9CRUS</name>
<keyword evidence="4 6" id="KW-1133">Transmembrane helix</keyword>
<evidence type="ECO:0000256" key="7">
    <source>
        <dbReference type="SAM" id="MobiDB-lite"/>
    </source>
</evidence>
<organism evidence="9">
    <name type="scientific">Darwinula stevensoni</name>
    <dbReference type="NCBI Taxonomy" id="69355"/>
    <lineage>
        <taxon>Eukaryota</taxon>
        <taxon>Metazoa</taxon>
        <taxon>Ecdysozoa</taxon>
        <taxon>Arthropoda</taxon>
        <taxon>Crustacea</taxon>
        <taxon>Oligostraca</taxon>
        <taxon>Ostracoda</taxon>
        <taxon>Podocopa</taxon>
        <taxon>Podocopida</taxon>
        <taxon>Darwinulocopina</taxon>
        <taxon>Darwinuloidea</taxon>
        <taxon>Darwinulidae</taxon>
        <taxon>Darwinula</taxon>
    </lineage>
</organism>
<comment type="similarity">
    <text evidence="2 6">Belongs to the anoctamin family.</text>
</comment>
<evidence type="ECO:0000313" key="9">
    <source>
        <dbReference type="EMBL" id="CAD7244288.1"/>
    </source>
</evidence>
<dbReference type="Proteomes" id="UP000677054">
    <property type="component" value="Unassembled WGS sequence"/>
</dbReference>
<comment type="subcellular location">
    <subcellularLocation>
        <location evidence="1 6">Membrane</location>
        <topology evidence="1 6">Multi-pass membrane protein</topology>
    </subcellularLocation>
</comment>
<dbReference type="OrthoDB" id="296386at2759"/>
<dbReference type="GO" id="GO:0005254">
    <property type="term" value="F:chloride channel activity"/>
    <property type="evidence" value="ECO:0007669"/>
    <property type="project" value="TreeGrafter"/>
</dbReference>
<dbReference type="AlphaFoldDB" id="A0A7R9A663"/>
<accession>A0A7R9A663</accession>
<evidence type="ECO:0000313" key="10">
    <source>
        <dbReference type="Proteomes" id="UP000677054"/>
    </source>
</evidence>
<protein>
    <recommendedName>
        <fullName evidence="6">Anoctamin</fullName>
    </recommendedName>
</protein>
<dbReference type="Pfam" id="PF04547">
    <property type="entry name" value="Anoctamin"/>
    <property type="match status" value="1"/>
</dbReference>
<evidence type="ECO:0000256" key="4">
    <source>
        <dbReference type="ARBA" id="ARBA00022989"/>
    </source>
</evidence>
<dbReference type="GO" id="GO:0005886">
    <property type="term" value="C:plasma membrane"/>
    <property type="evidence" value="ECO:0007669"/>
    <property type="project" value="TreeGrafter"/>
</dbReference>
<dbReference type="EMBL" id="CAJPEV010000604">
    <property type="protein sequence ID" value="CAG0886849.1"/>
    <property type="molecule type" value="Genomic_DNA"/>
</dbReference>
<dbReference type="EMBL" id="LR900121">
    <property type="protein sequence ID" value="CAD7244288.1"/>
    <property type="molecule type" value="Genomic_DNA"/>
</dbReference>
<evidence type="ECO:0000256" key="5">
    <source>
        <dbReference type="ARBA" id="ARBA00023136"/>
    </source>
</evidence>
<dbReference type="InterPro" id="IPR049452">
    <property type="entry name" value="Anoctamin_TM"/>
</dbReference>
<keyword evidence="5 6" id="KW-0472">Membrane</keyword>
<dbReference type="PANTHER" id="PTHR12308:SF84">
    <property type="entry name" value="ANOCTAMIN"/>
    <property type="match status" value="1"/>
</dbReference>
<evidence type="ECO:0000256" key="2">
    <source>
        <dbReference type="ARBA" id="ARBA00009671"/>
    </source>
</evidence>
<feature type="region of interest" description="Disordered" evidence="7">
    <location>
        <begin position="180"/>
        <end position="202"/>
    </location>
</feature>
<dbReference type="InterPro" id="IPR007632">
    <property type="entry name" value="Anoctamin"/>
</dbReference>
<keyword evidence="3 6" id="KW-0812">Transmembrane</keyword>
<keyword evidence="10" id="KW-1185">Reference proteome</keyword>
<comment type="caution">
    <text evidence="6">Lacks conserved residue(s) required for the propagation of feature annotation.</text>
</comment>
<sequence>MLLRIILSHCVVWDFVVIQFGFVTLFVAAFSLAPLFALLNNLVELRLDVYNFVCNERRVTSKRVQDIGAWSGILKAVTYIAVICNAFVIAYTTDFIPRMVYQLSHSSNKSLVGFVDASLSGFMGNIPPTCRYPGYREPPNSQNPYGYSEFYWHILAARLIFVVVFEAQFDTEKKKFQAQKMEKDAGLPPAQGVSSPLSARSLRSPSPILVLPEEVENASRTSLQPPRY</sequence>
<feature type="transmembrane region" description="Helical" evidence="6">
    <location>
        <begin position="12"/>
        <end position="39"/>
    </location>
</feature>
<evidence type="ECO:0000256" key="6">
    <source>
        <dbReference type="RuleBase" id="RU280814"/>
    </source>
</evidence>
<gene>
    <name evidence="9" type="ORF">DSTB1V02_LOCUS4188</name>
</gene>
<evidence type="ECO:0000256" key="1">
    <source>
        <dbReference type="ARBA" id="ARBA00004141"/>
    </source>
</evidence>
<feature type="transmembrane region" description="Helical" evidence="6">
    <location>
        <begin position="67"/>
        <end position="91"/>
    </location>
</feature>
<dbReference type="PANTHER" id="PTHR12308">
    <property type="entry name" value="ANOCTAMIN"/>
    <property type="match status" value="1"/>
</dbReference>
<evidence type="ECO:0000256" key="3">
    <source>
        <dbReference type="ARBA" id="ARBA00022692"/>
    </source>
</evidence>
<reference evidence="9" key="1">
    <citation type="submission" date="2020-11" db="EMBL/GenBank/DDBJ databases">
        <authorList>
            <person name="Tran Van P."/>
        </authorList>
    </citation>
    <scope>NUCLEOTIDE SEQUENCE</scope>
</reference>